<evidence type="ECO:0000256" key="2">
    <source>
        <dbReference type="SAM" id="MobiDB-lite"/>
    </source>
</evidence>
<feature type="coiled-coil region" evidence="1">
    <location>
        <begin position="1198"/>
        <end position="1241"/>
    </location>
</feature>
<dbReference type="EMBL" id="MN740684">
    <property type="protein sequence ID" value="QHU07411.1"/>
    <property type="molecule type" value="Genomic_DNA"/>
</dbReference>
<dbReference type="InterPro" id="IPR049304">
    <property type="entry name" value="Gly_rich_dom"/>
</dbReference>
<feature type="domain" description="Glycine-rich" evidence="4">
    <location>
        <begin position="849"/>
        <end position="1155"/>
    </location>
</feature>
<protein>
    <recommendedName>
        <fullName evidence="4">Glycine-rich domain-containing protein</fullName>
    </recommendedName>
</protein>
<feature type="coiled-coil region" evidence="1">
    <location>
        <begin position="1364"/>
        <end position="1409"/>
    </location>
</feature>
<evidence type="ECO:0000259" key="4">
    <source>
        <dbReference type="Pfam" id="PF21722"/>
    </source>
</evidence>
<keyword evidence="3" id="KW-0472">Membrane</keyword>
<feature type="region of interest" description="Disordered" evidence="2">
    <location>
        <begin position="1093"/>
        <end position="1142"/>
    </location>
</feature>
<feature type="region of interest" description="Disordered" evidence="2">
    <location>
        <begin position="942"/>
        <end position="979"/>
    </location>
</feature>
<organism evidence="5">
    <name type="scientific">viral metagenome</name>
    <dbReference type="NCBI Taxonomy" id="1070528"/>
    <lineage>
        <taxon>unclassified sequences</taxon>
        <taxon>metagenomes</taxon>
        <taxon>organismal metagenomes</taxon>
    </lineage>
</organism>
<dbReference type="Pfam" id="PF21722">
    <property type="entry name" value="Gly_rich_2"/>
    <property type="match status" value="1"/>
</dbReference>
<sequence>MSFEPSTYIDDDSYKLLLDYFANNNIEKNDVLDENIIKLMANDQFENYIKYYKISDLKDESDKCSKLQNFFVKVPKTNNKKIDIDLSFYAKSAVKQEIFKLDFEAEYLRNLAELKKCRYEIDKDTILTHTFEFHFKYIPIYNSRISGLNWIKKKYDRIDDIKGTEINLENKTEILKLLNSPSKLTSDQWKDYGSKGGGYVSKDHYILGENNTYFIPEEEYVYENININNENISHYKVTFKLNIENLEELNKLNEDNILELKQIFYDNDNKIVENVPNFTLYKYSDEDNTESDAKIKSHITNFLVMNLKYNKENIKDKSQYNIIALQYRSFYLKILINIYILYSIFNYFEKSHNSQIVYEGSSGSRVVKSNTIKEEINNIIKYQLKIIIENFYKLVDDDNQYSIKAILKKNKEIKYEKIEKREKEIEKLEEKIEKKQKQLDNYKGDSNDLAYYGEWKKGERSGNSELKGNEKIKGYFEIIIQSSQGPEDQIYKMDEVRYNMYKDDNNPIYLYNYIKIDNNRYYPIKSNHQYKIEKELAELRKIKDDLEKSSYIKEESKQILDAKKYKSELTEINNFIEKEKKKNEKSKKVLGYNKSYLNKVDIALYFIIFIFIVIIFLFVFDYAVSDITISVPIILFSIIILTFLFLSFIQNKNNPKKKDYNFLDILFKNKIIEDFITFNGIDRPDQCSEKIIGLIQDAELQRYYTLIKHYCGLFSNENQEPGETLVGIHYNKINNYLRTDENNRLHIKFENDDIYSVYPQINTSDEQSNDRNFTSSVFNKETDITTNIDQVINNFYDGVIKIEKYNHITDADGSNKIYNETSDNINIVYQDDSYYYLIFIHNNSSTDDSTEYTLHLPVDISGADIIAIGGGGHGYGYSVSGRTSNGGGGEGAPIIERTNVDLSKGDYTIEVSRGNKSGVNNDLESLIKYKTEDSEDIIITAPNAKNDDSEPKQNTAATDYTIEPSNAQRRKGGSGGTAGKMAIKDLSSFSQNSVYALVNGGNDLTTAQSPTIDNYVIKDEHDANGEDSTKINKIPDGFNYNNRYTLGFFSAGGGATKRWNDTNLSPNDVKKLGNNEYLHLSTDGSSDPIYYIRSNLQSGKGGNGDRNNIGGDAEDATPATPAQGGKPHTGSGGGGTSSNTLQGGDGGSGIVIIKFNKSNFHTDIDAKLQLLSLKLLKESLEYSATVLDSISETRDGEVNEITKAISDLENEISTLYKELDQERLNELLDDLETKKNILIGEAEDAIYHYHYWKKIDTAPGNYEKIKSSSQESIIAAIDEFETIYNSYDSATSKEIISIPPNSKDIIIIGINDFNNTLPLDFNKQNIYFEFTVDGNTVMYRPMMTGMKNIVDDLANQIGMLESAISSKQGDINNLKNTVNDLDSRYKIALNEKSRNKADIDKAIQDIEKANIDRTEMLLDFQKLKTEYHKKVKQLIEYESCTKALEIALKDDDDGLEGKLTNNIDVNRRIRDEHTAYIESEKARKRTELRKLSNLRDLAISQVVEYETKYKDALALYRETSEEYGVSYINLKLAVDYKLAGFDFDLEDTDQSEDISKIVLNEREKRRKFVNRILSDLIKGTEELNDIGNNKKITRSRFEILRIYPDNTPDQNTETTYEPETFANFKVMEHFYEVVDVNCTEFISEETCDEDTCQWYPEYKLCGNKGTATETTTLDQYESANRYQPQNKYTIVSIKINPHQETLLSTQQITPTSDDIVDKIVANAGNLTSKLRSETRYLRYIIATQEYNANTGELADWKRQPSANIITIDDENAKTNKDTLDDIITNINILIDEEVEEIQDVDSYYDDVHKYVKKEYNDYKDKEGKILLNSRMYDDKKNIDYLDIRIKELLHQYILSVSLILCLSMILNKFIYRSIIIILLIITIVLVSVYYISGIIIVMRTKAKNSYWKKPKKELLE</sequence>
<evidence type="ECO:0000313" key="5">
    <source>
        <dbReference type="EMBL" id="QHU07411.1"/>
    </source>
</evidence>
<reference evidence="5" key="1">
    <citation type="journal article" date="2020" name="Nature">
        <title>Giant virus diversity and host interactions through global metagenomics.</title>
        <authorList>
            <person name="Schulz F."/>
            <person name="Roux S."/>
            <person name="Paez-Espino D."/>
            <person name="Jungbluth S."/>
            <person name="Walsh D.A."/>
            <person name="Denef V.J."/>
            <person name="McMahon K.D."/>
            <person name="Konstantinidis K.T."/>
            <person name="Eloe-Fadrosh E.A."/>
            <person name="Kyrpides N.C."/>
            <person name="Woyke T."/>
        </authorList>
    </citation>
    <scope>NUCLEOTIDE SEQUENCE</scope>
    <source>
        <strain evidence="5">GVMAG-S-1040241-154</strain>
    </source>
</reference>
<keyword evidence="1" id="KW-0175">Coiled coil</keyword>
<feature type="compositionally biased region" description="Polar residues" evidence="2">
    <location>
        <begin position="952"/>
        <end position="967"/>
    </location>
</feature>
<feature type="coiled-coil region" evidence="1">
    <location>
        <begin position="529"/>
        <end position="582"/>
    </location>
</feature>
<proteinExistence type="predicted"/>
<name>A0A6C0JR85_9ZZZZ</name>
<feature type="transmembrane region" description="Helical" evidence="3">
    <location>
        <begin position="1852"/>
        <end position="1870"/>
    </location>
</feature>
<feature type="transmembrane region" description="Helical" evidence="3">
    <location>
        <begin position="602"/>
        <end position="623"/>
    </location>
</feature>
<feature type="transmembrane region" description="Helical" evidence="3">
    <location>
        <begin position="1876"/>
        <end position="1898"/>
    </location>
</feature>
<evidence type="ECO:0000256" key="1">
    <source>
        <dbReference type="SAM" id="Coils"/>
    </source>
</evidence>
<accession>A0A6C0JR85</accession>
<keyword evidence="3" id="KW-1133">Transmembrane helix</keyword>
<feature type="transmembrane region" description="Helical" evidence="3">
    <location>
        <begin position="629"/>
        <end position="649"/>
    </location>
</feature>
<keyword evidence="3" id="KW-0812">Transmembrane</keyword>
<evidence type="ECO:0000256" key="3">
    <source>
        <dbReference type="SAM" id="Phobius"/>
    </source>
</evidence>
<feature type="coiled-coil region" evidence="1">
    <location>
        <begin position="408"/>
        <end position="445"/>
    </location>
</feature>